<accession>A0ABQ8B077</accession>
<organism evidence="1 2">
    <name type="scientific">Brassica napus</name>
    <name type="common">Rape</name>
    <dbReference type="NCBI Taxonomy" id="3708"/>
    <lineage>
        <taxon>Eukaryota</taxon>
        <taxon>Viridiplantae</taxon>
        <taxon>Streptophyta</taxon>
        <taxon>Embryophyta</taxon>
        <taxon>Tracheophyta</taxon>
        <taxon>Spermatophyta</taxon>
        <taxon>Magnoliopsida</taxon>
        <taxon>eudicotyledons</taxon>
        <taxon>Gunneridae</taxon>
        <taxon>Pentapetalae</taxon>
        <taxon>rosids</taxon>
        <taxon>malvids</taxon>
        <taxon>Brassicales</taxon>
        <taxon>Brassicaceae</taxon>
        <taxon>Brassiceae</taxon>
        <taxon>Brassica</taxon>
    </lineage>
</organism>
<name>A0ABQ8B077_BRANA</name>
<evidence type="ECO:0000313" key="1">
    <source>
        <dbReference type="EMBL" id="KAH0898181.1"/>
    </source>
</evidence>
<protein>
    <submittedName>
        <fullName evidence="1">Uncharacterized protein</fullName>
    </submittedName>
</protein>
<feature type="non-terminal residue" evidence="1">
    <location>
        <position position="1"/>
    </location>
</feature>
<comment type="caution">
    <text evidence="1">The sequence shown here is derived from an EMBL/GenBank/DDBJ whole genome shotgun (WGS) entry which is preliminary data.</text>
</comment>
<evidence type="ECO:0000313" key="2">
    <source>
        <dbReference type="Proteomes" id="UP000824890"/>
    </source>
</evidence>
<dbReference type="EMBL" id="JAGKQM010000012">
    <property type="protein sequence ID" value="KAH0898181.1"/>
    <property type="molecule type" value="Genomic_DNA"/>
</dbReference>
<gene>
    <name evidence="1" type="ORF">HID58_047749</name>
</gene>
<reference evidence="1 2" key="1">
    <citation type="submission" date="2021-05" db="EMBL/GenBank/DDBJ databases">
        <title>Genome Assembly of Synthetic Allotetraploid Brassica napus Reveals Homoeologous Exchanges between Subgenomes.</title>
        <authorList>
            <person name="Davis J.T."/>
        </authorList>
    </citation>
    <scope>NUCLEOTIDE SEQUENCE [LARGE SCALE GENOMIC DNA]</scope>
    <source>
        <strain evidence="2">cv. Da-Ae</strain>
        <tissue evidence="1">Seedling</tissue>
    </source>
</reference>
<proteinExistence type="predicted"/>
<keyword evidence="2" id="KW-1185">Reference proteome</keyword>
<sequence>QEGRISGKSSSAWLNDEDYNILQTFLLLNCEVFEPYERMFEEYMMDNHPNITSNDMTKAKDEKIAMWCKDYVIEAHAVQDDSNYEPMPMINPEDEYLSENDFIDQYDKYSDSDSHSD</sequence>
<dbReference type="Proteomes" id="UP000824890">
    <property type="component" value="Unassembled WGS sequence"/>
</dbReference>